<dbReference type="Proteomes" id="UP001523401">
    <property type="component" value="Unassembled WGS sequence"/>
</dbReference>
<gene>
    <name evidence="1" type="ORF">NF685_11415</name>
</gene>
<comment type="caution">
    <text evidence="1">The sequence shown here is derived from an EMBL/GenBank/DDBJ whole genome shotgun (WGS) entry which is preliminary data.</text>
</comment>
<accession>A0ABT1CIE9</accession>
<name>A0ABT1CIE9_9PROT</name>
<reference evidence="1 2" key="1">
    <citation type="submission" date="2022-06" db="EMBL/GenBank/DDBJ databases">
        <title>Whole-genome of Asaia lannensis strain LMG 27011T.</title>
        <authorList>
            <person name="Sombolestani A."/>
        </authorList>
    </citation>
    <scope>NUCLEOTIDE SEQUENCE [LARGE SCALE GENOMIC DNA]</scope>
    <source>
        <strain evidence="1 2">NBRC 102526</strain>
    </source>
</reference>
<proteinExistence type="predicted"/>
<protein>
    <submittedName>
        <fullName evidence="1">Uncharacterized protein</fullName>
    </submittedName>
</protein>
<sequence>MDNQDAFEKWLNSQQYLPREIRDFHDQKSLFKFVDKTRLANVDRNNGSYMSGMNWVDSMVYTGDVFLWVMAQHGYTLQKSRKKFDFPDLKEALAREDEVRRQESAGVISKIWKRAKHG</sequence>
<evidence type="ECO:0000313" key="1">
    <source>
        <dbReference type="EMBL" id="MCO6160638.1"/>
    </source>
</evidence>
<organism evidence="1 2">
    <name type="scientific">Asaia lannensis NBRC 102526</name>
    <dbReference type="NCBI Taxonomy" id="1307926"/>
    <lineage>
        <taxon>Bacteria</taxon>
        <taxon>Pseudomonadati</taxon>
        <taxon>Pseudomonadota</taxon>
        <taxon>Alphaproteobacteria</taxon>
        <taxon>Acetobacterales</taxon>
        <taxon>Acetobacteraceae</taxon>
        <taxon>Asaia</taxon>
    </lineage>
</organism>
<evidence type="ECO:0000313" key="2">
    <source>
        <dbReference type="Proteomes" id="UP001523401"/>
    </source>
</evidence>
<keyword evidence="2" id="KW-1185">Reference proteome</keyword>
<dbReference type="RefSeq" id="WP_252849699.1">
    <property type="nucleotide sequence ID" value="NZ_BAPW01000047.1"/>
</dbReference>
<dbReference type="EMBL" id="JAMXQU010000009">
    <property type="protein sequence ID" value="MCO6160638.1"/>
    <property type="molecule type" value="Genomic_DNA"/>
</dbReference>